<evidence type="ECO:0000313" key="2">
    <source>
        <dbReference type="Proteomes" id="UP000016511"/>
    </source>
</evidence>
<gene>
    <name evidence="1" type="ORF">HMPREF0083_01224</name>
</gene>
<dbReference type="STRING" id="649747.HMPREF0083_01224"/>
<name>U1X6T8_ANEAE</name>
<proteinExistence type="predicted"/>
<dbReference type="EMBL" id="AWSJ01000079">
    <property type="protein sequence ID" value="ERI10690.1"/>
    <property type="molecule type" value="Genomic_DNA"/>
</dbReference>
<comment type="caution">
    <text evidence="1">The sequence shown here is derived from an EMBL/GenBank/DDBJ whole genome shotgun (WGS) entry which is preliminary data.</text>
</comment>
<accession>U1X6T8</accession>
<organism evidence="1 2">
    <name type="scientific">Aneurinibacillus aneurinilyticus ATCC 12856</name>
    <dbReference type="NCBI Taxonomy" id="649747"/>
    <lineage>
        <taxon>Bacteria</taxon>
        <taxon>Bacillati</taxon>
        <taxon>Bacillota</taxon>
        <taxon>Bacilli</taxon>
        <taxon>Bacillales</taxon>
        <taxon>Paenibacillaceae</taxon>
        <taxon>Aneurinibacillus group</taxon>
        <taxon>Aneurinibacillus</taxon>
    </lineage>
</organism>
<keyword evidence="2" id="KW-1185">Reference proteome</keyword>
<reference evidence="1 2" key="1">
    <citation type="submission" date="2013-08" db="EMBL/GenBank/DDBJ databases">
        <authorList>
            <person name="Weinstock G."/>
            <person name="Sodergren E."/>
            <person name="Wylie T."/>
            <person name="Fulton L."/>
            <person name="Fulton R."/>
            <person name="Fronick C."/>
            <person name="O'Laughlin M."/>
            <person name="Godfrey J."/>
            <person name="Miner T."/>
            <person name="Herter B."/>
            <person name="Appelbaum E."/>
            <person name="Cordes M."/>
            <person name="Lek S."/>
            <person name="Wollam A."/>
            <person name="Pepin K.H."/>
            <person name="Palsikar V.B."/>
            <person name="Mitreva M."/>
            <person name="Wilson R.K."/>
        </authorList>
    </citation>
    <scope>NUCLEOTIDE SEQUENCE [LARGE SCALE GENOMIC DNA]</scope>
    <source>
        <strain evidence="1 2">ATCC 12856</strain>
    </source>
</reference>
<protein>
    <submittedName>
        <fullName evidence="1">Uncharacterized protein</fullName>
    </submittedName>
</protein>
<sequence>MRKPTKKLLKLIILDIHIPSCLHSLRYFSGNRFVSLFLKCHKECKNTARIP</sequence>
<dbReference type="Proteomes" id="UP000016511">
    <property type="component" value="Unassembled WGS sequence"/>
</dbReference>
<dbReference type="HOGENOM" id="CLU_3094991_0_0_9"/>
<evidence type="ECO:0000313" key="1">
    <source>
        <dbReference type="EMBL" id="ERI10690.1"/>
    </source>
</evidence>
<dbReference type="AlphaFoldDB" id="U1X6T8"/>